<proteinExistence type="predicted"/>
<evidence type="ECO:0000313" key="2">
    <source>
        <dbReference type="Proteomes" id="UP001159363"/>
    </source>
</evidence>
<accession>A0ABQ9HUN7</accession>
<dbReference type="Proteomes" id="UP001159363">
    <property type="component" value="Chromosome X"/>
</dbReference>
<sequence>MRYFSVLADETTNIAHDEQCLLCMHYVDEEMTKLREDFLTFVQVYDVIGLGLANIIQVALKDLGFDLNKMCGQIQNIGNAFGTLSEICTFLHSSAQQTENLKSCIIELKPGSHGTKLKTLCETCWILHHGAVFIFK</sequence>
<gene>
    <name evidence="1" type="ORF">PR048_013988</name>
</gene>
<organism evidence="1 2">
    <name type="scientific">Dryococelus australis</name>
    <dbReference type="NCBI Taxonomy" id="614101"/>
    <lineage>
        <taxon>Eukaryota</taxon>
        <taxon>Metazoa</taxon>
        <taxon>Ecdysozoa</taxon>
        <taxon>Arthropoda</taxon>
        <taxon>Hexapoda</taxon>
        <taxon>Insecta</taxon>
        <taxon>Pterygota</taxon>
        <taxon>Neoptera</taxon>
        <taxon>Polyneoptera</taxon>
        <taxon>Phasmatodea</taxon>
        <taxon>Verophasmatodea</taxon>
        <taxon>Anareolatae</taxon>
        <taxon>Phasmatidae</taxon>
        <taxon>Eurycanthinae</taxon>
        <taxon>Dryococelus</taxon>
    </lineage>
</organism>
<dbReference type="PANTHER" id="PTHR45749:SF21">
    <property type="entry name" value="DUF4371 DOMAIN-CONTAINING PROTEIN"/>
    <property type="match status" value="1"/>
</dbReference>
<reference evidence="1 2" key="1">
    <citation type="submission" date="2023-02" db="EMBL/GenBank/DDBJ databases">
        <title>LHISI_Scaffold_Assembly.</title>
        <authorList>
            <person name="Stuart O.P."/>
            <person name="Cleave R."/>
            <person name="Magrath M.J.L."/>
            <person name="Mikheyev A.S."/>
        </authorList>
    </citation>
    <scope>NUCLEOTIDE SEQUENCE [LARGE SCALE GENOMIC DNA]</scope>
    <source>
        <strain evidence="1">Daus_M_001</strain>
        <tissue evidence="1">Leg muscle</tissue>
    </source>
</reference>
<keyword evidence="2" id="KW-1185">Reference proteome</keyword>
<dbReference type="PANTHER" id="PTHR45749">
    <property type="match status" value="1"/>
</dbReference>
<protein>
    <recommendedName>
        <fullName evidence="3">DUF4371 domain-containing protein</fullName>
    </recommendedName>
</protein>
<evidence type="ECO:0000313" key="1">
    <source>
        <dbReference type="EMBL" id="KAJ8887770.1"/>
    </source>
</evidence>
<dbReference type="EMBL" id="JARBHB010000004">
    <property type="protein sequence ID" value="KAJ8887770.1"/>
    <property type="molecule type" value="Genomic_DNA"/>
</dbReference>
<evidence type="ECO:0008006" key="3">
    <source>
        <dbReference type="Google" id="ProtNLM"/>
    </source>
</evidence>
<name>A0ABQ9HUN7_9NEOP</name>
<comment type="caution">
    <text evidence="1">The sequence shown here is derived from an EMBL/GenBank/DDBJ whole genome shotgun (WGS) entry which is preliminary data.</text>
</comment>